<accession>A0A849W1K6</accession>
<dbReference type="Proteomes" id="UP000550508">
    <property type="component" value="Unassembled WGS sequence"/>
</dbReference>
<name>A0A849W1K6_9HYPH</name>
<feature type="region of interest" description="Disordered" evidence="1">
    <location>
        <begin position="213"/>
        <end position="255"/>
    </location>
</feature>
<proteinExistence type="predicted"/>
<keyword evidence="3" id="KW-1185">Reference proteome</keyword>
<gene>
    <name evidence="2" type="ORF">HQ945_21775</name>
</gene>
<protein>
    <submittedName>
        <fullName evidence="2">Uncharacterized protein</fullName>
    </submittedName>
</protein>
<evidence type="ECO:0000313" key="3">
    <source>
        <dbReference type="Proteomes" id="UP000550508"/>
    </source>
</evidence>
<organism evidence="2 3">
    <name type="scientific">Phyllobacterium pellucidum</name>
    <dbReference type="NCBI Taxonomy" id="2740464"/>
    <lineage>
        <taxon>Bacteria</taxon>
        <taxon>Pseudomonadati</taxon>
        <taxon>Pseudomonadota</taxon>
        <taxon>Alphaproteobacteria</taxon>
        <taxon>Hyphomicrobiales</taxon>
        <taxon>Phyllobacteriaceae</taxon>
        <taxon>Phyllobacterium</taxon>
    </lineage>
</organism>
<reference evidence="2 3" key="1">
    <citation type="submission" date="2020-05" db="EMBL/GenBank/DDBJ databases">
        <authorList>
            <person name="Kim M.K."/>
        </authorList>
    </citation>
    <scope>NUCLEOTIDE SEQUENCE [LARGE SCALE GENOMIC DNA]</scope>
    <source>
        <strain evidence="2 3">BT25</strain>
    </source>
</reference>
<evidence type="ECO:0000256" key="1">
    <source>
        <dbReference type="SAM" id="MobiDB-lite"/>
    </source>
</evidence>
<evidence type="ECO:0000313" key="2">
    <source>
        <dbReference type="EMBL" id="NTS33893.1"/>
    </source>
</evidence>
<dbReference type="RefSeq" id="WP_174208500.1">
    <property type="nucleotide sequence ID" value="NZ_JABUMX010000008.1"/>
</dbReference>
<feature type="region of interest" description="Disordered" evidence="1">
    <location>
        <begin position="1"/>
        <end position="23"/>
    </location>
</feature>
<comment type="caution">
    <text evidence="2">The sequence shown here is derived from an EMBL/GenBank/DDBJ whole genome shotgun (WGS) entry which is preliminary data.</text>
</comment>
<dbReference type="EMBL" id="JABUMX010000008">
    <property type="protein sequence ID" value="NTS33893.1"/>
    <property type="molecule type" value="Genomic_DNA"/>
</dbReference>
<dbReference type="AlphaFoldDB" id="A0A849W1K6"/>
<feature type="compositionally biased region" description="Polar residues" evidence="1">
    <location>
        <begin position="238"/>
        <end position="255"/>
    </location>
</feature>
<sequence>MPKLPDLHQLPNNPWDGPVDRPDPKVIEERRQAMTDIIDALPAGSLSGGVVAYDPSDPSTMWASDDPKMRQFAEEYYGITPETGNRGLSHSEKRILHNEANREINNITAADLRREEKEAKRFNRAAADLWPVYALNFPQEAARPDEARAAMERLVASTPLSRRDLARLAESSPKELCDMIWDEQVAPGSHSGKYDHDSRRSTQHNIIEKINGHQPANGMVGSSGQWASSGLDAPVQPESFSQTILDMQRKSGWTR</sequence>